<feature type="compositionally biased region" description="Polar residues" evidence="1">
    <location>
        <begin position="352"/>
        <end position="367"/>
    </location>
</feature>
<gene>
    <name evidence="2" type="ORF">ADEAN_000518500</name>
</gene>
<feature type="region of interest" description="Disordered" evidence="1">
    <location>
        <begin position="634"/>
        <end position="682"/>
    </location>
</feature>
<feature type="compositionally biased region" description="Low complexity" evidence="1">
    <location>
        <begin position="670"/>
        <end position="681"/>
    </location>
</feature>
<dbReference type="EMBL" id="LR877153">
    <property type="protein sequence ID" value="CAD2217705.1"/>
    <property type="molecule type" value="Genomic_DNA"/>
</dbReference>
<dbReference type="Proteomes" id="UP000515908">
    <property type="component" value="Chromosome 09"/>
</dbReference>
<evidence type="ECO:0000313" key="3">
    <source>
        <dbReference type="Proteomes" id="UP000515908"/>
    </source>
</evidence>
<sequence length="919" mass="103498">MTSVEVCRMNALNLLHQIEREMNWIYKLRAERVLKRYLVGWRERRRQRRIEAALLLRRVGAGALTRVFLARRYRYSGYYFWMRRPRYFMPKLEKTLGIAIGGDEKTGETRPAGGEETDHSKLMELPRSHSSSDANLSPTPNNRRHTAPVSAHGKTVPAVVPKTNTAEAVRERGKALVDYYHQSPALMRELWEREMLGATVTLQRVLRGYKVRSVLGEQNQFLQYYFRRSRPAVEQSIWGLMAQAYGSLMLHWLVGYGLLYMREMKASVEEGKIFLISAIEALAQQERYERLQIHVEEMMKAEDIYRKCIKGERKAAKDEFKLQKKQLFGMIKLTNINSNIVRQLQDVAEADSGSNPTNNVILSPVSTPSMAPQSVPPPPYGPTDEHSDSETNLSHNPYTTVISPLALQNREDPPWKTVLAEAVVTEQNMDNPFPWSTPLTVTVNNALIGRASTESSPAAPLNLNIAANLSTGSMTGTGGGYFVSGNPYNMNNNNNNGDTSGDYNATNNNFNLTNDNQANEITLAEYARRDSCSSEEAAPLGLGNNNNNNNSDAYQDSEFSQPLSNDVTSSTRRRRRVVSIQGAFDMEGNELTLRNREDLDTAFKSGGGAADELRGTNPDLEDKRKRVLELEKKHKQDEKMKVQEALGVSESSTSTVGSAVRGFRWRKDPNSTTTTSTSNSNMHTLLQEENSSPLPMHDVTPLSSGNPLSGYNNNNNNAVGGTSPPFNNLEDSHHPLRSAGQVLIQFYVEKRLLPLFVETSLQNYKQFQQLYFSLYVSSLQDAVHQQRQYMLLLQEYTARQALLESEVLSFVELNLLKLHHTYGTRQLEKYKVWGLNSARQLLSYYHQLRQYEQEVLHHVQGKIATTVREDPNKTAVTAAPADSPVENGGRKKKVVKKTIVVKKVKKSKKENGDDAPGSS</sequence>
<feature type="region of interest" description="Disordered" evidence="1">
    <location>
        <begin position="349"/>
        <end position="397"/>
    </location>
</feature>
<proteinExistence type="predicted"/>
<feature type="region of interest" description="Disordered" evidence="1">
    <location>
        <begin position="874"/>
        <end position="893"/>
    </location>
</feature>
<reference evidence="2 3" key="1">
    <citation type="submission" date="2020-08" db="EMBL/GenBank/DDBJ databases">
        <authorList>
            <person name="Newling K."/>
            <person name="Davey J."/>
            <person name="Forrester S."/>
        </authorList>
    </citation>
    <scope>NUCLEOTIDE SEQUENCE [LARGE SCALE GENOMIC DNA]</scope>
    <source>
        <strain evidence="3">Crithidia deanei Carvalho (ATCC PRA-265)</strain>
    </source>
</reference>
<feature type="region of interest" description="Disordered" evidence="1">
    <location>
        <begin position="100"/>
        <end position="154"/>
    </location>
</feature>
<feature type="compositionally biased region" description="Polar residues" evidence="1">
    <location>
        <begin position="551"/>
        <end position="566"/>
    </location>
</feature>
<dbReference type="VEuPathDB" id="TriTrypDB:ADEAN_000518500"/>
<protein>
    <submittedName>
        <fullName evidence="2">Uncharacterized protein</fullName>
    </submittedName>
</protein>
<feature type="compositionally biased region" description="Basic and acidic residues" evidence="1">
    <location>
        <begin position="116"/>
        <end position="127"/>
    </location>
</feature>
<organism evidence="2 3">
    <name type="scientific">Angomonas deanei</name>
    <dbReference type="NCBI Taxonomy" id="59799"/>
    <lineage>
        <taxon>Eukaryota</taxon>
        <taxon>Discoba</taxon>
        <taxon>Euglenozoa</taxon>
        <taxon>Kinetoplastea</taxon>
        <taxon>Metakinetoplastina</taxon>
        <taxon>Trypanosomatida</taxon>
        <taxon>Trypanosomatidae</taxon>
        <taxon>Strigomonadinae</taxon>
        <taxon>Angomonas</taxon>
    </lineage>
</organism>
<dbReference type="PROSITE" id="PS50096">
    <property type="entry name" value="IQ"/>
    <property type="match status" value="1"/>
</dbReference>
<feature type="compositionally biased region" description="Polar residues" evidence="1">
    <location>
        <begin position="128"/>
        <end position="141"/>
    </location>
</feature>
<evidence type="ECO:0000313" key="2">
    <source>
        <dbReference type="EMBL" id="CAD2217705.1"/>
    </source>
</evidence>
<accession>A0A7G2CEA7</accession>
<keyword evidence="3" id="KW-1185">Reference proteome</keyword>
<evidence type="ECO:0000256" key="1">
    <source>
        <dbReference type="SAM" id="MobiDB-lite"/>
    </source>
</evidence>
<name>A0A7G2CEA7_9TRYP</name>
<feature type="region of interest" description="Disordered" evidence="1">
    <location>
        <begin position="535"/>
        <end position="574"/>
    </location>
</feature>
<feature type="compositionally biased region" description="Low complexity" evidence="1">
    <location>
        <begin position="647"/>
        <end position="658"/>
    </location>
</feature>
<dbReference type="AlphaFoldDB" id="A0A7G2CEA7"/>